<comment type="caution">
    <text evidence="6">The sequence shown here is derived from an EMBL/GenBank/DDBJ whole genome shotgun (WGS) entry which is preliminary data.</text>
</comment>
<evidence type="ECO:0000259" key="4">
    <source>
        <dbReference type="Pfam" id="PF03152"/>
    </source>
</evidence>
<dbReference type="GO" id="GO:0032933">
    <property type="term" value="P:SREBP signaling pathway"/>
    <property type="evidence" value="ECO:0007669"/>
    <property type="project" value="EnsemblFungi"/>
</dbReference>
<dbReference type="PANTHER" id="PTHR12555:SF13">
    <property type="entry name" value="UBIQUITIN RECOGNITION FACTOR IN ER-ASSOCIATED DEGRADATION PROTEIN 1"/>
    <property type="match status" value="1"/>
</dbReference>
<dbReference type="GeneID" id="28940350"/>
<evidence type="ECO:0000256" key="3">
    <source>
        <dbReference type="ARBA" id="ARBA00074895"/>
    </source>
</evidence>
<dbReference type="GO" id="GO:0036503">
    <property type="term" value="P:ERAD pathway"/>
    <property type="evidence" value="ECO:0007669"/>
    <property type="project" value="TreeGrafter"/>
</dbReference>
<dbReference type="FunFam" id="2.40.40.50:FF:000001">
    <property type="entry name" value="Ubiquitin fusion degradation protein 1 homolog"/>
    <property type="match status" value="1"/>
</dbReference>
<evidence type="ECO:0000259" key="5">
    <source>
        <dbReference type="Pfam" id="PF24842"/>
    </source>
</evidence>
<keyword evidence="7" id="KW-1185">Reference proteome</keyword>
<evidence type="ECO:0000256" key="1">
    <source>
        <dbReference type="ARBA" id="ARBA00006043"/>
    </source>
</evidence>
<dbReference type="eggNOG" id="KOG1816">
    <property type="taxonomic scope" value="Eukaryota"/>
</dbReference>
<dbReference type="OrthoDB" id="422728at2759"/>
<dbReference type="Gene3D" id="2.40.40.50">
    <property type="entry name" value="Ubiquitin fusion degradation protein UFD1, N-terminal domain"/>
    <property type="match status" value="1"/>
</dbReference>
<keyword evidence="2" id="KW-0833">Ubl conjugation pathway</keyword>
<name>A0A0W4ZQ95_PNEJ7</name>
<dbReference type="VEuPathDB" id="FungiDB:T551_01832"/>
<dbReference type="InterPro" id="IPR004854">
    <property type="entry name" value="Ufd1-like"/>
</dbReference>
<dbReference type="GO" id="GO:0006511">
    <property type="term" value="P:ubiquitin-dependent protein catabolic process"/>
    <property type="evidence" value="ECO:0007669"/>
    <property type="project" value="InterPro"/>
</dbReference>
<dbReference type="GO" id="GO:0031593">
    <property type="term" value="F:polyubiquitin modification-dependent protein binding"/>
    <property type="evidence" value="ECO:0007669"/>
    <property type="project" value="TreeGrafter"/>
</dbReference>
<reference evidence="7" key="1">
    <citation type="journal article" date="2016" name="Nat. Commun.">
        <title>Genome analysis of three Pneumocystis species reveals adaptation mechanisms to life exclusively in mammalian hosts.</title>
        <authorList>
            <person name="Ma L."/>
            <person name="Chen Z."/>
            <person name="Huang D.W."/>
            <person name="Kutty G."/>
            <person name="Ishihara M."/>
            <person name="Wang H."/>
            <person name="Abouelleil A."/>
            <person name="Bishop L."/>
            <person name="Davey E."/>
            <person name="Deng R."/>
            <person name="Deng X."/>
            <person name="Fan L."/>
            <person name="Fantoni G."/>
            <person name="Fitzgerald M."/>
            <person name="Gogineni E."/>
            <person name="Goldberg J.M."/>
            <person name="Handley G."/>
            <person name="Hu X."/>
            <person name="Huber C."/>
            <person name="Jiao X."/>
            <person name="Jones K."/>
            <person name="Levin J.Z."/>
            <person name="Liu Y."/>
            <person name="Macdonald P."/>
            <person name="Melnikov A."/>
            <person name="Raley C."/>
            <person name="Sassi M."/>
            <person name="Sherman B.T."/>
            <person name="Song X."/>
            <person name="Sykes S."/>
            <person name="Tran B."/>
            <person name="Walsh L."/>
            <person name="Xia Y."/>
            <person name="Yang J."/>
            <person name="Young S."/>
            <person name="Zeng Q."/>
            <person name="Zheng X."/>
            <person name="Stephens R."/>
            <person name="Nusbaum C."/>
            <person name="Birren B.W."/>
            <person name="Azadi P."/>
            <person name="Lempicki R.A."/>
            <person name="Cuomo C.A."/>
            <person name="Kovacs J.A."/>
        </authorList>
    </citation>
    <scope>NUCLEOTIDE SEQUENCE [LARGE SCALE GENOMIC DNA]</scope>
    <source>
        <strain evidence="7">RU7</strain>
    </source>
</reference>
<dbReference type="Proteomes" id="UP000053447">
    <property type="component" value="Unassembled WGS sequence"/>
</dbReference>
<proteinExistence type="inferred from homology"/>
<dbReference type="GO" id="GO:0034098">
    <property type="term" value="C:VCP-NPL4-UFD1 AAA ATPase complex"/>
    <property type="evidence" value="ECO:0007669"/>
    <property type="project" value="TreeGrafter"/>
</dbReference>
<dbReference type="Gene3D" id="3.10.330.10">
    <property type="match status" value="1"/>
</dbReference>
<dbReference type="GO" id="GO:0032183">
    <property type="term" value="F:SUMO binding"/>
    <property type="evidence" value="ECO:0007669"/>
    <property type="project" value="EnsemblFungi"/>
</dbReference>
<feature type="domain" description="Ubiquitin fusion degradation protein UFD1 N-terminal subdomain 1" evidence="4">
    <location>
        <begin position="32"/>
        <end position="130"/>
    </location>
</feature>
<protein>
    <recommendedName>
        <fullName evidence="3">Ubiquitin fusion degradation protein 1</fullName>
    </recommendedName>
</protein>
<dbReference type="InterPro" id="IPR042299">
    <property type="entry name" value="Ufd1-like_Nn"/>
</dbReference>
<dbReference type="PANTHER" id="PTHR12555">
    <property type="entry name" value="UBIQUITIN FUSION DEGRADATON PROTEIN 1"/>
    <property type="match status" value="1"/>
</dbReference>
<dbReference type="InterPro" id="IPR055417">
    <property type="entry name" value="UFD1_N1"/>
</dbReference>
<dbReference type="InterPro" id="IPR055418">
    <property type="entry name" value="UFD1_N2"/>
</dbReference>
<dbReference type="STRING" id="1408657.A0A0W4ZQ95"/>
<dbReference type="EMBL" id="LFWA01000007">
    <property type="protein sequence ID" value="KTW30549.1"/>
    <property type="molecule type" value="Genomic_DNA"/>
</dbReference>
<evidence type="ECO:0000256" key="2">
    <source>
        <dbReference type="ARBA" id="ARBA00022786"/>
    </source>
</evidence>
<gene>
    <name evidence="6" type="ORF">T551_01832</name>
</gene>
<feature type="domain" description="Ubiquitin fusion degradation protein UFD1 N-terminal subdomain 2" evidence="5">
    <location>
        <begin position="132"/>
        <end position="224"/>
    </location>
</feature>
<dbReference type="Pfam" id="PF24842">
    <property type="entry name" value="UFD1_N2"/>
    <property type="match status" value="1"/>
</dbReference>
<organism evidence="6 7">
    <name type="scientific">Pneumocystis jirovecii (strain RU7)</name>
    <name type="common">Human pneumocystis pneumonia agent</name>
    <dbReference type="NCBI Taxonomy" id="1408657"/>
    <lineage>
        <taxon>Eukaryota</taxon>
        <taxon>Fungi</taxon>
        <taxon>Dikarya</taxon>
        <taxon>Ascomycota</taxon>
        <taxon>Taphrinomycotina</taxon>
        <taxon>Pneumocystomycetes</taxon>
        <taxon>Pneumocystaceae</taxon>
        <taxon>Pneumocystis</taxon>
    </lineage>
</organism>
<evidence type="ECO:0000313" key="7">
    <source>
        <dbReference type="Proteomes" id="UP000053447"/>
    </source>
</evidence>
<evidence type="ECO:0000313" key="6">
    <source>
        <dbReference type="EMBL" id="KTW30549.1"/>
    </source>
</evidence>
<accession>A0A0W4ZQ95</accession>
<sequence>MFEDEQFYNAMNDDEYGFDEWSFSGLFQNQIFRGYYRCYSVSMMEGNERNSVNFGGKVILPPSVLNKLSRLNISYPMLFELKNTEKDRITHAGVLEFIAEEGRIYLPLWMMQTLLLEQGDLLSVVSTKLPLGSYVKIRPQHPDFLQITDPKAVYLLINYFEMKLMSIRLENALRNFSALTKEDIFQINYNEQIYEIEVLDIKPDDGRGSISVIETDLEANFAPPLGYSEPEPVKKLNKYNHNKICGNVEKSVMLGEAQASSTLKPKRDNVFLSVGYKLNGEFVENFSESTAFDSKISRKVDDDTLPAPLRVPFGTLFFGYKIKPIGNNEDDKFNKAFSGEGRTLKNKKRK</sequence>
<dbReference type="AlphaFoldDB" id="A0A0W4ZQ95"/>
<comment type="similarity">
    <text evidence="1">Belongs to the UFD1 family.</text>
</comment>
<dbReference type="RefSeq" id="XP_018229840.1">
    <property type="nucleotide sequence ID" value="XM_018374095.1"/>
</dbReference>
<dbReference type="Pfam" id="PF03152">
    <property type="entry name" value="UFD1_N1"/>
    <property type="match status" value="1"/>
</dbReference>